<feature type="transmembrane region" description="Helical" evidence="7">
    <location>
        <begin position="213"/>
        <end position="232"/>
    </location>
</feature>
<dbReference type="PANTHER" id="PTHR11706:SF33">
    <property type="entry name" value="NATURAL RESISTANCE-ASSOCIATED MACROPHAGE PROTEIN 2"/>
    <property type="match status" value="1"/>
</dbReference>
<keyword evidence="4" id="KW-0769">Symport</keyword>
<keyword evidence="3 7" id="KW-0812">Transmembrane</keyword>
<evidence type="ECO:0000256" key="7">
    <source>
        <dbReference type="SAM" id="Phobius"/>
    </source>
</evidence>
<dbReference type="Proteomes" id="UP000235616">
    <property type="component" value="Unassembled WGS sequence"/>
</dbReference>
<protein>
    <submittedName>
        <fullName evidence="8">Divalent metal cation transporter</fullName>
    </submittedName>
</protein>
<dbReference type="GO" id="GO:0005886">
    <property type="term" value="C:plasma membrane"/>
    <property type="evidence" value="ECO:0007669"/>
    <property type="project" value="TreeGrafter"/>
</dbReference>
<feature type="transmembrane region" description="Helical" evidence="7">
    <location>
        <begin position="32"/>
        <end position="50"/>
    </location>
</feature>
<evidence type="ECO:0000256" key="1">
    <source>
        <dbReference type="ARBA" id="ARBA00004141"/>
    </source>
</evidence>
<evidence type="ECO:0000256" key="4">
    <source>
        <dbReference type="ARBA" id="ARBA00022847"/>
    </source>
</evidence>
<dbReference type="PANTHER" id="PTHR11706">
    <property type="entry name" value="SOLUTE CARRIER PROTEIN FAMILY 11 MEMBER"/>
    <property type="match status" value="1"/>
</dbReference>
<feature type="transmembrane region" description="Helical" evidence="7">
    <location>
        <begin position="172"/>
        <end position="193"/>
    </location>
</feature>
<organism evidence="8 9">
    <name type="scientific">Trinickia dabaoshanensis</name>
    <dbReference type="NCBI Taxonomy" id="564714"/>
    <lineage>
        <taxon>Bacteria</taxon>
        <taxon>Pseudomonadati</taxon>
        <taxon>Pseudomonadota</taxon>
        <taxon>Betaproteobacteria</taxon>
        <taxon>Burkholderiales</taxon>
        <taxon>Burkholderiaceae</taxon>
        <taxon>Trinickia</taxon>
    </lineage>
</organism>
<feature type="transmembrane region" description="Helical" evidence="7">
    <location>
        <begin position="405"/>
        <end position="426"/>
    </location>
</feature>
<keyword evidence="9" id="KW-1185">Reference proteome</keyword>
<dbReference type="EMBL" id="PNYA01000027">
    <property type="protein sequence ID" value="PMS15986.1"/>
    <property type="molecule type" value="Genomic_DNA"/>
</dbReference>
<feature type="transmembrane region" description="Helical" evidence="7">
    <location>
        <begin position="62"/>
        <end position="83"/>
    </location>
</feature>
<feature type="transmembrane region" description="Helical" evidence="7">
    <location>
        <begin position="110"/>
        <end position="128"/>
    </location>
</feature>
<dbReference type="Pfam" id="PF01566">
    <property type="entry name" value="Nramp"/>
    <property type="match status" value="1"/>
</dbReference>
<dbReference type="AlphaFoldDB" id="A0A2N7VFQ8"/>
<evidence type="ECO:0000256" key="6">
    <source>
        <dbReference type="ARBA" id="ARBA00023136"/>
    </source>
</evidence>
<feature type="transmembrane region" description="Helical" evidence="7">
    <location>
        <begin position="303"/>
        <end position="325"/>
    </location>
</feature>
<feature type="transmembrane region" description="Helical" evidence="7">
    <location>
        <begin position="345"/>
        <end position="365"/>
    </location>
</feature>
<accession>A0A2N7VFQ8</accession>
<dbReference type="PRINTS" id="PR00447">
    <property type="entry name" value="NATRESASSCMP"/>
</dbReference>
<keyword evidence="5 7" id="KW-1133">Transmembrane helix</keyword>
<gene>
    <name evidence="8" type="ORF">C0Z18_25005</name>
</gene>
<feature type="transmembrane region" description="Helical" evidence="7">
    <location>
        <begin position="371"/>
        <end position="393"/>
    </location>
</feature>
<dbReference type="OrthoDB" id="9787548at2"/>
<evidence type="ECO:0000313" key="9">
    <source>
        <dbReference type="Proteomes" id="UP000235616"/>
    </source>
</evidence>
<feature type="transmembrane region" description="Helical" evidence="7">
    <location>
        <begin position="134"/>
        <end position="160"/>
    </location>
</feature>
<feature type="transmembrane region" description="Helical" evidence="7">
    <location>
        <begin position="261"/>
        <end position="283"/>
    </location>
</feature>
<dbReference type="InterPro" id="IPR001046">
    <property type="entry name" value="NRAMP_fam"/>
</dbReference>
<dbReference type="NCBIfam" id="TIGR01197">
    <property type="entry name" value="nramp"/>
    <property type="match status" value="1"/>
</dbReference>
<keyword evidence="2" id="KW-0813">Transport</keyword>
<dbReference type="NCBIfam" id="NF037982">
    <property type="entry name" value="Nramp_1"/>
    <property type="match status" value="1"/>
</dbReference>
<dbReference type="NCBIfam" id="NF001923">
    <property type="entry name" value="PRK00701.1"/>
    <property type="match status" value="1"/>
</dbReference>
<comment type="subcellular location">
    <subcellularLocation>
        <location evidence="1">Membrane</location>
        <topology evidence="1">Multi-pass membrane protein</topology>
    </subcellularLocation>
</comment>
<evidence type="ECO:0000256" key="3">
    <source>
        <dbReference type="ARBA" id="ARBA00022692"/>
    </source>
</evidence>
<proteinExistence type="predicted"/>
<dbReference type="GO" id="GO:0005384">
    <property type="term" value="F:manganese ion transmembrane transporter activity"/>
    <property type="evidence" value="ECO:0007669"/>
    <property type="project" value="TreeGrafter"/>
</dbReference>
<keyword evidence="6 7" id="KW-0472">Membrane</keyword>
<sequence>MNDTPVSERESSWSARTTSRLREALSGHRRGVRFLLPFAGPAVVVSVAYIDPGNLATNLQAGAAYGYALLWAVLFANGAAMLFQAVSARVGVATGESLAKLCARRLPRPVVWAMWGVSEIAAMATDLAEFLGGAIGFSLLAHIPLIAGMAITAVLTWALLSLQRRGYRPIELAIGALVGLIAVAYVAQLAFVSVPWRPVLQGLIVPTIPDREALLVCAGIVGATIMPHALFLHSGLSGERIKPRNEQERTQLVRYANAETIIALTVAGLVNIGMVIMACGAFHDGHREVTEIGAAYRTLTPLFGSMAAGLFLTALMASGISSSVVGTMAGQMIMQDFLGLSLPVWLRRLVTMAPSFIVVACGLGVTRSLVLSQVVLSFAVPVPMLALIGFARSRAVMGDHRLGRALHILAIAIFGVVVAMNAVLLARTWPFA</sequence>
<name>A0A2N7VFQ8_9BURK</name>
<evidence type="ECO:0000256" key="2">
    <source>
        <dbReference type="ARBA" id="ARBA00022448"/>
    </source>
</evidence>
<evidence type="ECO:0000256" key="5">
    <source>
        <dbReference type="ARBA" id="ARBA00022989"/>
    </source>
</evidence>
<evidence type="ECO:0000313" key="8">
    <source>
        <dbReference type="EMBL" id="PMS15986.1"/>
    </source>
</evidence>
<dbReference type="RefSeq" id="WP_102648137.1">
    <property type="nucleotide sequence ID" value="NZ_PNYA01000027.1"/>
</dbReference>
<dbReference type="GO" id="GO:0015086">
    <property type="term" value="F:cadmium ion transmembrane transporter activity"/>
    <property type="evidence" value="ECO:0007669"/>
    <property type="project" value="TreeGrafter"/>
</dbReference>
<dbReference type="GO" id="GO:0015293">
    <property type="term" value="F:symporter activity"/>
    <property type="evidence" value="ECO:0007669"/>
    <property type="project" value="UniProtKB-KW"/>
</dbReference>
<dbReference type="GO" id="GO:0034755">
    <property type="term" value="P:iron ion transmembrane transport"/>
    <property type="evidence" value="ECO:0007669"/>
    <property type="project" value="TreeGrafter"/>
</dbReference>
<reference evidence="8 9" key="1">
    <citation type="submission" date="2018-01" db="EMBL/GenBank/DDBJ databases">
        <title>Whole genome analyses suggest that Burkholderia sensu lato contains two further novel genera in the rhizoxinica-symbiotica group Mycetohabitans gen. nov., and Trinickia gen. nov.: implications for the evolution of diazotrophy and nodulation in the Burkholderiaceae.</title>
        <authorList>
            <person name="Estrada-de los Santos P."/>
            <person name="Palmer M."/>
            <person name="Chavez-Ramirez B."/>
            <person name="Beukes C."/>
            <person name="Steenkamp E.T."/>
            <person name="Hirsch A.M."/>
            <person name="Manyaka P."/>
            <person name="Maluk M."/>
            <person name="Lafos M."/>
            <person name="Crook M."/>
            <person name="Gross E."/>
            <person name="Simon M.F."/>
            <person name="Bueno dos Reis Junior F."/>
            <person name="Poole P.S."/>
            <person name="Venter S.N."/>
            <person name="James E.K."/>
        </authorList>
    </citation>
    <scope>NUCLEOTIDE SEQUENCE [LARGE SCALE GENOMIC DNA]</scope>
    <source>
        <strain evidence="8 9">GIMN1.004</strain>
    </source>
</reference>
<comment type="caution">
    <text evidence="8">The sequence shown here is derived from an EMBL/GenBank/DDBJ whole genome shotgun (WGS) entry which is preliminary data.</text>
</comment>